<reference evidence="1" key="1">
    <citation type="submission" date="2022-06" db="EMBL/GenBank/DDBJ databases">
        <title>Detection of beta-lactamases in bacteria of animal origin.</title>
        <authorList>
            <person name="Mlynarcik P."/>
            <person name="Zdarska V."/>
            <person name="Chudobova H."/>
            <person name="Prochazkova P."/>
            <person name="Hricova K."/>
            <person name="Mezerova K."/>
            <person name="Bardon J."/>
            <person name="Dolejska M."/>
            <person name="Sukkar I."/>
            <person name="Kolar M."/>
        </authorList>
    </citation>
    <scope>NUCLEOTIDE SEQUENCE</scope>
    <source>
        <strain evidence="1">S 300-3</strain>
    </source>
</reference>
<evidence type="ECO:0000313" key="2">
    <source>
        <dbReference type="Proteomes" id="UP001165292"/>
    </source>
</evidence>
<protein>
    <submittedName>
        <fullName evidence="1">Molecular chaperone</fullName>
    </submittedName>
</protein>
<evidence type="ECO:0000313" key="1">
    <source>
        <dbReference type="EMBL" id="MCO7545483.1"/>
    </source>
</evidence>
<sequence>MSRSYLLESLSQPLLLRVPTPDCQTLSFCEPNVRDLERWLAALPKANLGETARRLYQAMIELNRLSIDARKRVHLLEKLRPEIDFVCGQLERHFLNQPIVLSERPRKTLALCQALQNHLAMGYKLIVVQLVAQHSDDPPQLLTVALQRSIQSLRAMLVRACQLYSPTPEGLWLELHQLYSIAAERALQRTLVRDELARHAPGLSVEQSYLAALMLGCARSNQLRQQHIGQLAGALEGWVSLVSVQVPSDSASLFAVAPQIDGPPRYRTLLQQKNQRPLLGIDTRFLSSAISEHLLRTAETPGPTPLPGADQLSRDLLRHLDMAWGGISERSFQRLPAQGRLRLCVGMTALHYYLAGQRPFNELLQLPGTPTSAVFKLNNAAPDVWATAFDAQTLSDDGPLPSDKIEFVRSRPQEPAPVDAEPAFPTHEAELINHSPGGFCLACPPDMPGQLQAGELLGLQEGDRQDWSVAVVRWIRQVRGGAPQMGVELIAPNAQPCGLRLLRKQTQGSEYLRALLLPEISAISRPATLIAPGLPFQEGHKVQINQNGEEHRALLHRRQASIGNYNQFEYRLVGQPEAVQETSITAQQYRTVGGAEDFDSLWKSL</sequence>
<dbReference type="AlphaFoldDB" id="A0AA41WMX4"/>
<gene>
    <name evidence="1" type="ORF">NJF43_12040</name>
</gene>
<dbReference type="EMBL" id="JAMYBS010000012">
    <property type="protein sequence ID" value="MCO7545483.1"/>
    <property type="molecule type" value="Genomic_DNA"/>
</dbReference>
<accession>A0AA41WMX4</accession>
<proteinExistence type="predicted"/>
<dbReference type="Proteomes" id="UP001165292">
    <property type="component" value="Unassembled WGS sequence"/>
</dbReference>
<comment type="caution">
    <text evidence="1">The sequence shown here is derived from an EMBL/GenBank/DDBJ whole genome shotgun (WGS) entry which is preliminary data.</text>
</comment>
<name>A0AA41WMX4_9GAMM</name>
<organism evidence="1 2">
    <name type="scientific">Stutzerimonas nitrititolerans</name>
    <dbReference type="NCBI Taxonomy" id="2482751"/>
    <lineage>
        <taxon>Bacteria</taxon>
        <taxon>Pseudomonadati</taxon>
        <taxon>Pseudomonadota</taxon>
        <taxon>Gammaproteobacteria</taxon>
        <taxon>Pseudomonadales</taxon>
        <taxon>Pseudomonadaceae</taxon>
        <taxon>Stutzerimonas</taxon>
    </lineage>
</organism>